<name>A0A917Q6G1_9HYPH</name>
<dbReference type="GO" id="GO:0008168">
    <property type="term" value="F:methyltransferase activity"/>
    <property type="evidence" value="ECO:0007669"/>
    <property type="project" value="UniProtKB-KW"/>
</dbReference>
<keyword evidence="7" id="KW-0347">Helicase</keyword>
<dbReference type="PIRSF" id="PIRSF003085">
    <property type="entry name" value="CMAS"/>
    <property type="match status" value="1"/>
</dbReference>
<keyword evidence="5" id="KW-0443">Lipid metabolism</keyword>
<evidence type="ECO:0000313" key="7">
    <source>
        <dbReference type="EMBL" id="GGK31664.1"/>
    </source>
</evidence>
<evidence type="ECO:0000256" key="1">
    <source>
        <dbReference type="ARBA" id="ARBA00010815"/>
    </source>
</evidence>
<dbReference type="Pfam" id="PF02353">
    <property type="entry name" value="CMAS"/>
    <property type="match status" value="1"/>
</dbReference>
<dbReference type="Gene3D" id="3.40.50.150">
    <property type="entry name" value="Vaccinia Virus protein VP39"/>
    <property type="match status" value="1"/>
</dbReference>
<feature type="active site" evidence="6">
    <location>
        <position position="369"/>
    </location>
</feature>
<reference evidence="7 8" key="1">
    <citation type="journal article" date="2014" name="Int. J. Syst. Evol. Microbiol.">
        <title>Complete genome sequence of Corynebacterium casei LMG S-19264T (=DSM 44701T), isolated from a smear-ripened cheese.</title>
        <authorList>
            <consortium name="US DOE Joint Genome Institute (JGI-PGF)"/>
            <person name="Walter F."/>
            <person name="Albersmeier A."/>
            <person name="Kalinowski J."/>
            <person name="Ruckert C."/>
        </authorList>
    </citation>
    <scope>NUCLEOTIDE SEQUENCE [LARGE SCALE GENOMIC DNA]</scope>
    <source>
        <strain evidence="7 8">CGMCC 1.9161</strain>
    </source>
</reference>
<keyword evidence="8" id="KW-1185">Reference proteome</keyword>
<dbReference type="AlphaFoldDB" id="A0A917Q6G1"/>
<dbReference type="InterPro" id="IPR050723">
    <property type="entry name" value="CFA/CMAS"/>
</dbReference>
<protein>
    <submittedName>
        <fullName evidence="7">Replicative DNA helicase</fullName>
    </submittedName>
</protein>
<keyword evidence="3" id="KW-0808">Transferase</keyword>
<keyword evidence="4" id="KW-0949">S-adenosyl-L-methionine</keyword>
<organism evidence="7 8">
    <name type="scientific">Salinarimonas ramus</name>
    <dbReference type="NCBI Taxonomy" id="690164"/>
    <lineage>
        <taxon>Bacteria</taxon>
        <taxon>Pseudomonadati</taxon>
        <taxon>Pseudomonadota</taxon>
        <taxon>Alphaproteobacteria</taxon>
        <taxon>Hyphomicrobiales</taxon>
        <taxon>Salinarimonadaceae</taxon>
        <taxon>Salinarimonas</taxon>
    </lineage>
</organism>
<keyword evidence="7" id="KW-0547">Nucleotide-binding</keyword>
<proteinExistence type="inferred from homology"/>
<evidence type="ECO:0000256" key="3">
    <source>
        <dbReference type="ARBA" id="ARBA00022679"/>
    </source>
</evidence>
<gene>
    <name evidence="7" type="primary">dnaC</name>
    <name evidence="7" type="ORF">GCM10011322_17780</name>
</gene>
<dbReference type="CDD" id="cd02440">
    <property type="entry name" value="AdoMet_MTases"/>
    <property type="match status" value="1"/>
</dbReference>
<dbReference type="InterPro" id="IPR003333">
    <property type="entry name" value="CMAS"/>
</dbReference>
<dbReference type="GO" id="GO:0008610">
    <property type="term" value="P:lipid biosynthetic process"/>
    <property type="evidence" value="ECO:0007669"/>
    <property type="project" value="InterPro"/>
</dbReference>
<dbReference type="GO" id="GO:0004386">
    <property type="term" value="F:helicase activity"/>
    <property type="evidence" value="ECO:0007669"/>
    <property type="project" value="UniProtKB-KW"/>
</dbReference>
<evidence type="ECO:0000313" key="8">
    <source>
        <dbReference type="Proteomes" id="UP000600449"/>
    </source>
</evidence>
<dbReference type="PANTHER" id="PTHR43667:SF1">
    <property type="entry name" value="CYCLOPROPANE-FATTY-ACYL-PHOSPHOLIPID SYNTHASE"/>
    <property type="match status" value="1"/>
</dbReference>
<dbReference type="SUPFAM" id="SSF53335">
    <property type="entry name" value="S-adenosyl-L-methionine-dependent methyltransferases"/>
    <property type="match status" value="1"/>
</dbReference>
<evidence type="ECO:0000256" key="5">
    <source>
        <dbReference type="ARBA" id="ARBA00023098"/>
    </source>
</evidence>
<dbReference type="EMBL" id="BMMF01000004">
    <property type="protein sequence ID" value="GGK31664.1"/>
    <property type="molecule type" value="Genomic_DNA"/>
</dbReference>
<dbReference type="RefSeq" id="WP_188911801.1">
    <property type="nucleotide sequence ID" value="NZ_BMMF01000004.1"/>
</dbReference>
<dbReference type="PANTHER" id="PTHR43667">
    <property type="entry name" value="CYCLOPROPANE-FATTY-ACYL-PHOSPHOLIPID SYNTHASE"/>
    <property type="match status" value="1"/>
</dbReference>
<dbReference type="GO" id="GO:0032259">
    <property type="term" value="P:methylation"/>
    <property type="evidence" value="ECO:0007669"/>
    <property type="project" value="UniProtKB-KW"/>
</dbReference>
<evidence type="ECO:0000256" key="2">
    <source>
        <dbReference type="ARBA" id="ARBA00022603"/>
    </source>
</evidence>
<comment type="similarity">
    <text evidence="1">Belongs to the CFA/CMAS family.</text>
</comment>
<evidence type="ECO:0000256" key="6">
    <source>
        <dbReference type="PIRSR" id="PIRSR003085-1"/>
    </source>
</evidence>
<keyword evidence="2" id="KW-0489">Methyltransferase</keyword>
<keyword evidence="7" id="KW-0067">ATP-binding</keyword>
<keyword evidence="7" id="KW-0378">Hydrolase</keyword>
<dbReference type="InterPro" id="IPR029063">
    <property type="entry name" value="SAM-dependent_MTases_sf"/>
</dbReference>
<sequence length="423" mass="47956">MELLLRKLCDLAVRGGRLEVITARGTRFVAGDGPRDGPPPVAMRFTDKAAERALVLFPEMKLGELITDGRLVIERGTIYDLLTLLMRGRPGGRGVWGSRLMRKLRRAALAVFARNDERRARANVAHHYDLDHRLYDLFLDADRQYSCAYFETPRTNLEEAQLAKKRHVTAKLLVEPGHEVLDIGCGWGGLALYLAGVAGAGRVRGVTLSEEQHRMAGERARREGLASRVEIALQDYRHVTGDFDRIVSVGMFEHVGPAHYAEFFGTTARLLRQDGVMLLHTIGSTAEPGPTNPWITRYIFPGGHVPTLSEMIPAIERSGLQVADVEVLRLHYAQTLRAWRERFLARREEAARLLDERFCRMWEFYLASCEAAFRYEDLVVFQLQLTHRNDVVPLTRDYVGERERMLKGLEAGTTHREAERRTG</sequence>
<evidence type="ECO:0000256" key="4">
    <source>
        <dbReference type="ARBA" id="ARBA00022691"/>
    </source>
</evidence>
<accession>A0A917Q6G1</accession>
<dbReference type="Proteomes" id="UP000600449">
    <property type="component" value="Unassembled WGS sequence"/>
</dbReference>
<comment type="caution">
    <text evidence="7">The sequence shown here is derived from an EMBL/GenBank/DDBJ whole genome shotgun (WGS) entry which is preliminary data.</text>
</comment>